<reference evidence="2" key="1">
    <citation type="journal article" date="2019" name="Int. J. Syst. Evol. Microbiol.">
        <title>The Global Catalogue of Microorganisms (GCM) 10K type strain sequencing project: providing services to taxonomists for standard genome sequencing and annotation.</title>
        <authorList>
            <consortium name="The Broad Institute Genomics Platform"/>
            <consortium name="The Broad Institute Genome Sequencing Center for Infectious Disease"/>
            <person name="Wu L."/>
            <person name="Ma J."/>
        </authorList>
    </citation>
    <scope>NUCLEOTIDE SEQUENCE [LARGE SCALE GENOMIC DNA]</scope>
    <source>
        <strain evidence="2">CGMCC 1.16060</strain>
    </source>
</reference>
<keyword evidence="2" id="KW-1185">Reference proteome</keyword>
<comment type="caution">
    <text evidence="1">The sequence shown here is derived from an EMBL/GenBank/DDBJ whole genome shotgun (WGS) entry which is preliminary data.</text>
</comment>
<organism evidence="1 2">
    <name type="scientific">Flavobacterium limi</name>
    <dbReference type="NCBI Taxonomy" id="2045105"/>
    <lineage>
        <taxon>Bacteria</taxon>
        <taxon>Pseudomonadati</taxon>
        <taxon>Bacteroidota</taxon>
        <taxon>Flavobacteriia</taxon>
        <taxon>Flavobacteriales</taxon>
        <taxon>Flavobacteriaceae</taxon>
        <taxon>Flavobacterium</taxon>
    </lineage>
</organism>
<dbReference type="Proteomes" id="UP000655016">
    <property type="component" value="Unassembled WGS sequence"/>
</dbReference>
<sequence>MRKLFFFLCLVFSFKNYAQGSLKKDSISIAGFIKEQNILKKNPKVLVIEDKKWVDLIKRYSSSKEKIKESRISDSLKKKSVAERFNYDDKTAEKEIISIINEGNNDSIKSLFSDIVFNNIYIGTIEPNRRKIINLELKSLFFKCLKNPELESQTAQMLSAMQIEGYEQPIKEILLSGQSRNEIQLFRALKYANYGDVIDYFFNSLLNNKKYTSVEIFKKNYLAYSLNESYFNNKNIDGATRRKLITYCAALLKKFPVDSSLIQPHYGAPNWIPGGSMDYNNQFDLISFLLSTGDVAVLPIIEDLKAVGFKDNLTFKFLNWKLGVDQKKETFDALLNDCKFYNYTVNELFLKGLLTENNDQKFVEIFAKIEKPLPSMQSVNEWSDCLRFGIEGIFNPLEKKDFDRIVNKAIKDNSYKQKLIEVYNGNRKDNILARLTGRENWRKGMPNNWMTPFYYHNMDSLTLPKRVQKLCDLARTDLESKGYKVFTDRDFLNFGTEEPSYARDKLNTLKAQSHNELNNMSFFIDYKYIKKSLSYASLESDKFELNCFIFFDDIVCLAKINANTNDSQLIFNNISEILLQKTGSSNRFLEVNLFNEKSSPYFIFGNPIMAKEILNKYNFKE</sequence>
<dbReference type="EMBL" id="BMKP01000012">
    <property type="protein sequence ID" value="GGF27688.1"/>
    <property type="molecule type" value="Genomic_DNA"/>
</dbReference>
<proteinExistence type="predicted"/>
<accession>A0ABQ1UW79</accession>
<name>A0ABQ1UW79_9FLAO</name>
<protein>
    <submittedName>
        <fullName evidence="1">Uncharacterized protein</fullName>
    </submittedName>
</protein>
<evidence type="ECO:0000313" key="2">
    <source>
        <dbReference type="Proteomes" id="UP000655016"/>
    </source>
</evidence>
<dbReference type="RefSeq" id="WP_163396252.1">
    <property type="nucleotide sequence ID" value="NZ_BMKP01000012.1"/>
</dbReference>
<evidence type="ECO:0000313" key="1">
    <source>
        <dbReference type="EMBL" id="GGF27688.1"/>
    </source>
</evidence>
<gene>
    <name evidence="1" type="ORF">GCM10011518_41300</name>
</gene>